<sequence length="641" mass="75167">MSDFLGTKLTDHDVNEVRREFRKKRKHNHYDEYDFYVYYKNLLAEERKKRENRERIKRKKEKEQAEADDEFKPTNYISSRYKRKEDVTKKGIYDYIDEDDSIYEDIITSAHFDDKANHPDDLQFTFFNDSVSYALLRNNNYIDGIPIGIDMNVANKYIKEDISKGNSGNKISKQDCVTSESTSRHVTSPLRSLAPPDEKPNAHVEKNCTEEANKDDIFQGDSSKRRKPIGPKLPTIFEQIRHNIGEQTHTTERNENEYIKILSSRNRLISIKMKEQKEFEKLIKEIYKPKNNFEGAFYKKKENSIDQVKKREMNHLRKDFLLSHPKSIYDEWSIEARGQIEITTAERKQPFGQMDYENYSDSSLENAYTSSARRNENKGSAMVLDRKSRQSEDSCIIPYDHFSIDMDSGEEGAFVLYNPGQHHAEEMLLLRSKFYRTILGSKRLEKPDSCAHADEIEDLNIRYAKLINPNMEAKLTKSELLELYVPKKSWVQTGTSLTHDEQVAQNEIYVLKSKINFNNDLKKKHRFYFYCRMKEGKINADGSVSRRVDNILSAAERAEFEELMGKLKVYYLDFYNKEIANEDVSTYFQMEEYEFAKCLCEKLGIWDPSAGDQSGTEMEQESIVDDFLKIPQFVFDAIFCA</sequence>
<name>W7A8Q5_9APIC</name>
<organism evidence="3 4">
    <name type="scientific">Plasmodium inui San Antonio 1</name>
    <dbReference type="NCBI Taxonomy" id="1237626"/>
    <lineage>
        <taxon>Eukaryota</taxon>
        <taxon>Sar</taxon>
        <taxon>Alveolata</taxon>
        <taxon>Apicomplexa</taxon>
        <taxon>Aconoidasida</taxon>
        <taxon>Haemosporida</taxon>
        <taxon>Plasmodiidae</taxon>
        <taxon>Plasmodium</taxon>
        <taxon>Plasmodium (Plasmodium)</taxon>
    </lineage>
</organism>
<reference evidence="3 4" key="1">
    <citation type="submission" date="2013-02" db="EMBL/GenBank/DDBJ databases">
        <title>The Genome Sequence of Plasmodium inui San Antonio 1.</title>
        <authorList>
            <consortium name="The Broad Institute Genome Sequencing Platform"/>
            <consortium name="The Broad Institute Genome Sequencing Center for Infectious Disease"/>
            <person name="Neafsey D."/>
            <person name="Cheeseman I."/>
            <person name="Volkman S."/>
            <person name="Adams J."/>
            <person name="Walker B."/>
            <person name="Young S.K."/>
            <person name="Zeng Q."/>
            <person name="Gargeya S."/>
            <person name="Fitzgerald M."/>
            <person name="Haas B."/>
            <person name="Abouelleil A."/>
            <person name="Alvarado L."/>
            <person name="Arachchi H.M."/>
            <person name="Berlin A.M."/>
            <person name="Chapman S.B."/>
            <person name="Dewar J."/>
            <person name="Goldberg J."/>
            <person name="Griggs A."/>
            <person name="Gujja S."/>
            <person name="Hansen M."/>
            <person name="Howarth C."/>
            <person name="Imamovic A."/>
            <person name="Larimer J."/>
            <person name="McCowan C."/>
            <person name="Murphy C."/>
            <person name="Neiman D."/>
            <person name="Pearson M."/>
            <person name="Priest M."/>
            <person name="Roberts A."/>
            <person name="Saif S."/>
            <person name="Shea T."/>
            <person name="Sisk P."/>
            <person name="Sykes S."/>
            <person name="Wortman J."/>
            <person name="Nusbaum C."/>
            <person name="Birren B."/>
        </authorList>
    </citation>
    <scope>NUCLEOTIDE SEQUENCE [LARGE SCALE GENOMIC DNA]</scope>
    <source>
        <strain evidence="3 4">San Antonio 1</strain>
    </source>
</reference>
<dbReference type="OrthoDB" id="371034at2759"/>
<dbReference type="Proteomes" id="UP000030640">
    <property type="component" value="Unassembled WGS sequence"/>
</dbReference>
<dbReference type="RefSeq" id="XP_008815673.1">
    <property type="nucleotide sequence ID" value="XM_008817451.1"/>
</dbReference>
<dbReference type="VEuPathDB" id="PlasmoDB:C922_01848"/>
<accession>W7A8Q5</accession>
<dbReference type="GeneID" id="20037122"/>
<dbReference type="EMBL" id="KI965465">
    <property type="protein sequence ID" value="EUD67663.1"/>
    <property type="molecule type" value="Genomic_DNA"/>
</dbReference>
<feature type="region of interest" description="Disordered" evidence="2">
    <location>
        <begin position="164"/>
        <end position="230"/>
    </location>
</feature>
<evidence type="ECO:0000313" key="3">
    <source>
        <dbReference type="EMBL" id="EUD67663.1"/>
    </source>
</evidence>
<keyword evidence="4" id="KW-1185">Reference proteome</keyword>
<evidence type="ECO:0000313" key="4">
    <source>
        <dbReference type="Proteomes" id="UP000030640"/>
    </source>
</evidence>
<evidence type="ECO:0000256" key="1">
    <source>
        <dbReference type="SAM" id="Coils"/>
    </source>
</evidence>
<dbReference type="AlphaFoldDB" id="W7A8Q5"/>
<keyword evidence="1" id="KW-0175">Coiled coil</keyword>
<gene>
    <name evidence="3" type="ORF">C922_01848</name>
</gene>
<feature type="compositionally biased region" description="Polar residues" evidence="2">
    <location>
        <begin position="164"/>
        <end position="190"/>
    </location>
</feature>
<proteinExistence type="predicted"/>
<feature type="coiled-coil region" evidence="1">
    <location>
        <begin position="39"/>
        <end position="68"/>
    </location>
</feature>
<feature type="compositionally biased region" description="Basic and acidic residues" evidence="2">
    <location>
        <begin position="196"/>
        <end position="217"/>
    </location>
</feature>
<protein>
    <submittedName>
        <fullName evidence="3">Uncharacterized protein</fullName>
    </submittedName>
</protein>
<evidence type="ECO:0000256" key="2">
    <source>
        <dbReference type="SAM" id="MobiDB-lite"/>
    </source>
</evidence>